<sequence>MTASILSLGGVRMLAANENVLQHAGETIFFEQLRAVLEEHDQAQIDDLSWAAMDVIQKGAWLTATLGRLEAEQRAAAMRVAG</sequence>
<comment type="caution">
    <text evidence="1">The sequence shown here is derived from an EMBL/GenBank/DDBJ whole genome shotgun (WGS) entry which is preliminary data.</text>
</comment>
<dbReference type="EMBL" id="PVZS01000002">
    <property type="protein sequence ID" value="PSC06618.1"/>
    <property type="molecule type" value="Genomic_DNA"/>
</dbReference>
<accession>A0A2T1HYF8</accession>
<keyword evidence="2" id="KW-1185">Reference proteome</keyword>
<organism evidence="1 2">
    <name type="scientific">Alsobacter soli</name>
    <dbReference type="NCBI Taxonomy" id="2109933"/>
    <lineage>
        <taxon>Bacteria</taxon>
        <taxon>Pseudomonadati</taxon>
        <taxon>Pseudomonadota</taxon>
        <taxon>Alphaproteobacteria</taxon>
        <taxon>Hyphomicrobiales</taxon>
        <taxon>Alsobacteraceae</taxon>
        <taxon>Alsobacter</taxon>
    </lineage>
</organism>
<dbReference type="Proteomes" id="UP000239772">
    <property type="component" value="Unassembled WGS sequence"/>
</dbReference>
<evidence type="ECO:0000313" key="2">
    <source>
        <dbReference type="Proteomes" id="UP000239772"/>
    </source>
</evidence>
<gene>
    <name evidence="1" type="ORF">SLNSH_02055</name>
</gene>
<proteinExistence type="predicted"/>
<protein>
    <submittedName>
        <fullName evidence="1">Uncharacterized protein</fullName>
    </submittedName>
</protein>
<reference evidence="2" key="1">
    <citation type="submission" date="2018-03" db="EMBL/GenBank/DDBJ databases">
        <authorList>
            <person name="Sun L."/>
            <person name="Liu H."/>
            <person name="Chen W."/>
            <person name="Huang K."/>
            <person name="Liu W."/>
            <person name="Gao X."/>
        </authorList>
    </citation>
    <scope>NUCLEOTIDE SEQUENCE [LARGE SCALE GENOMIC DNA]</scope>
    <source>
        <strain evidence="2">SH9</strain>
    </source>
</reference>
<evidence type="ECO:0000313" key="1">
    <source>
        <dbReference type="EMBL" id="PSC06618.1"/>
    </source>
</evidence>
<name>A0A2T1HYF8_9HYPH</name>
<dbReference type="AlphaFoldDB" id="A0A2T1HYF8"/>